<dbReference type="RefSeq" id="XP_028148181.1">
    <property type="nucleotide sequence ID" value="XM_028292380.1"/>
</dbReference>
<dbReference type="AlphaFoldDB" id="A0A6P7GF10"/>
<evidence type="ECO:0000313" key="2">
    <source>
        <dbReference type="RefSeq" id="XP_028148181.1"/>
    </source>
</evidence>
<evidence type="ECO:0000256" key="1">
    <source>
        <dbReference type="SAM" id="Phobius"/>
    </source>
</evidence>
<organism evidence="2">
    <name type="scientific">Diabrotica virgifera virgifera</name>
    <name type="common">western corn rootworm</name>
    <dbReference type="NCBI Taxonomy" id="50390"/>
    <lineage>
        <taxon>Eukaryota</taxon>
        <taxon>Metazoa</taxon>
        <taxon>Ecdysozoa</taxon>
        <taxon>Arthropoda</taxon>
        <taxon>Hexapoda</taxon>
        <taxon>Insecta</taxon>
        <taxon>Pterygota</taxon>
        <taxon>Neoptera</taxon>
        <taxon>Endopterygota</taxon>
        <taxon>Coleoptera</taxon>
        <taxon>Polyphaga</taxon>
        <taxon>Cucujiformia</taxon>
        <taxon>Chrysomeloidea</taxon>
        <taxon>Chrysomelidae</taxon>
        <taxon>Galerucinae</taxon>
        <taxon>Diabroticina</taxon>
        <taxon>Diabroticites</taxon>
        <taxon>Diabrotica</taxon>
    </lineage>
</organism>
<keyword evidence="1" id="KW-0472">Membrane</keyword>
<feature type="transmembrane region" description="Helical" evidence="1">
    <location>
        <begin position="60"/>
        <end position="80"/>
    </location>
</feature>
<accession>A0A6P7GF10</accession>
<gene>
    <name evidence="2" type="primary">LOC114341575</name>
</gene>
<reference evidence="2" key="1">
    <citation type="submission" date="2025-08" db="UniProtKB">
        <authorList>
            <consortium name="RefSeq"/>
        </authorList>
    </citation>
    <scope>IDENTIFICATION</scope>
    <source>
        <tissue evidence="2">Whole insect</tissue>
    </source>
</reference>
<sequence>MGTTFLCLILLQKINLHCSCLGSIFFLFMLASFVWLYCICHNTTFSVRTFMEEKPTSYRFKIYGTLSIIVPVSMLLISIIPTGMPDVPRLFTKNLGMCTFKGMLLMQKWAFLYI</sequence>
<feature type="transmembrane region" description="Helical" evidence="1">
    <location>
        <begin position="14"/>
        <end position="39"/>
    </location>
</feature>
<keyword evidence="1" id="KW-0812">Transmembrane</keyword>
<name>A0A6P7GF10_DIAVI</name>
<proteinExistence type="predicted"/>
<protein>
    <submittedName>
        <fullName evidence="2">Uncharacterized protein LOC114341575</fullName>
    </submittedName>
</protein>
<keyword evidence="1" id="KW-1133">Transmembrane helix</keyword>
<dbReference type="InParanoid" id="A0A6P7GF10"/>